<feature type="signal peptide" evidence="2">
    <location>
        <begin position="1"/>
        <end position="28"/>
    </location>
</feature>
<organism evidence="3 4">
    <name type="scientific">Cognaticolwellia beringensis</name>
    <dbReference type="NCBI Taxonomy" id="1967665"/>
    <lineage>
        <taxon>Bacteria</taxon>
        <taxon>Pseudomonadati</taxon>
        <taxon>Pseudomonadota</taxon>
        <taxon>Gammaproteobacteria</taxon>
        <taxon>Alteromonadales</taxon>
        <taxon>Colwelliaceae</taxon>
        <taxon>Cognaticolwellia</taxon>
    </lineage>
</organism>
<keyword evidence="2" id="KW-0732">Signal</keyword>
<dbReference type="OrthoDB" id="9776279at2"/>
<dbReference type="InterPro" id="IPR022529">
    <property type="entry name" value="DUF3530"/>
</dbReference>
<dbReference type="Pfam" id="PF12048">
    <property type="entry name" value="DUF3530"/>
    <property type="match status" value="1"/>
</dbReference>
<evidence type="ECO:0000256" key="2">
    <source>
        <dbReference type="SAM" id="SignalP"/>
    </source>
</evidence>
<gene>
    <name evidence="3" type="ORF">B5D82_00575</name>
</gene>
<dbReference type="KEGG" id="cber:B5D82_00575"/>
<name>A0A222G379_9GAMM</name>
<accession>A0A222G379</accession>
<evidence type="ECO:0000313" key="4">
    <source>
        <dbReference type="Proteomes" id="UP000202259"/>
    </source>
</evidence>
<dbReference type="RefSeq" id="WP_081148374.1">
    <property type="nucleotide sequence ID" value="NZ_CP020465.1"/>
</dbReference>
<evidence type="ECO:0000256" key="1">
    <source>
        <dbReference type="SAM" id="MobiDB-lite"/>
    </source>
</evidence>
<reference evidence="3 4" key="1">
    <citation type="submission" date="2017-08" db="EMBL/GenBank/DDBJ databases">
        <title>Complete genome of Colwellia sp. NB097-1, a psychrophile bacterium ioslated from Bering Sea.</title>
        <authorList>
            <person name="Chen X."/>
        </authorList>
    </citation>
    <scope>NUCLEOTIDE SEQUENCE [LARGE SCALE GENOMIC DNA]</scope>
    <source>
        <strain evidence="3 4">NB097-1</strain>
    </source>
</reference>
<dbReference type="EMBL" id="CP020465">
    <property type="protein sequence ID" value="ASP46396.1"/>
    <property type="molecule type" value="Genomic_DNA"/>
</dbReference>
<dbReference type="Proteomes" id="UP000202259">
    <property type="component" value="Chromosome"/>
</dbReference>
<keyword evidence="4" id="KW-1185">Reference proteome</keyword>
<evidence type="ECO:0000313" key="3">
    <source>
        <dbReference type="EMBL" id="ASP46396.1"/>
    </source>
</evidence>
<feature type="compositionally biased region" description="Basic and acidic residues" evidence="1">
    <location>
        <begin position="40"/>
        <end position="60"/>
    </location>
</feature>
<sequence length="338" mass="37851">MRLKIKPLFSFIILATSILLVNSSQSLAFDPFQEVQEPLKTVEKTENTTKKGSEATKSTEPEVEVENTEVESIKGTEAEDEHQHHVIINPPVNSFEQQQQDIKHYLSQEKISSIVVDSENYLTAVNAHTTAINKGTLLLIPDWQQSIATPNALNQLRKNMPQHGWTTITLHPPSKPENYPSQALMVQERSTEDIETLTSYGKKLADIMLALIEKAKSYPGVIIVVAEGNHSAVLLDIYQQALVGAPAAFVMLSSYMPTIPASDKIAQQLAATDYPILDLYLKRDHRLVIANANIRKNAAKRALKVYYRQKQLSNQVTGYYPKNTLTTEIISWLSTIGW</sequence>
<protein>
    <submittedName>
        <fullName evidence="3">DUF3530 domain-containing protein</fullName>
    </submittedName>
</protein>
<feature type="chain" id="PRO_5012510736" evidence="2">
    <location>
        <begin position="29"/>
        <end position="338"/>
    </location>
</feature>
<proteinExistence type="predicted"/>
<feature type="region of interest" description="Disordered" evidence="1">
    <location>
        <begin position="40"/>
        <end position="67"/>
    </location>
</feature>
<dbReference type="AlphaFoldDB" id="A0A222G379"/>